<name>X1BPT9_9ZZZZ</name>
<dbReference type="EMBL" id="BART01026524">
    <property type="protein sequence ID" value="GAG97934.1"/>
    <property type="molecule type" value="Genomic_DNA"/>
</dbReference>
<organism evidence="1">
    <name type="scientific">marine sediment metagenome</name>
    <dbReference type="NCBI Taxonomy" id="412755"/>
    <lineage>
        <taxon>unclassified sequences</taxon>
        <taxon>metagenomes</taxon>
        <taxon>ecological metagenomes</taxon>
    </lineage>
</organism>
<evidence type="ECO:0000313" key="1">
    <source>
        <dbReference type="EMBL" id="GAG97934.1"/>
    </source>
</evidence>
<dbReference type="AlphaFoldDB" id="X1BPT9"/>
<comment type="caution">
    <text evidence="1">The sequence shown here is derived from an EMBL/GenBank/DDBJ whole genome shotgun (WGS) entry which is preliminary data.</text>
</comment>
<protein>
    <recommendedName>
        <fullName evidence="2">Transcription regulator TrmB N-terminal domain-containing protein</fullName>
    </recommendedName>
</protein>
<accession>X1BPT9</accession>
<proteinExistence type="predicted"/>
<evidence type="ECO:0008006" key="2">
    <source>
        <dbReference type="Google" id="ProtNLM"/>
    </source>
</evidence>
<gene>
    <name evidence="1" type="ORF">S01H4_47286</name>
</gene>
<reference evidence="1" key="1">
    <citation type="journal article" date="2014" name="Front. Microbiol.">
        <title>High frequency of phylogenetically diverse reductive dehalogenase-homologous genes in deep subseafloor sedimentary metagenomes.</title>
        <authorList>
            <person name="Kawai M."/>
            <person name="Futagami T."/>
            <person name="Toyoda A."/>
            <person name="Takaki Y."/>
            <person name="Nishi S."/>
            <person name="Hori S."/>
            <person name="Arai W."/>
            <person name="Tsubouchi T."/>
            <person name="Morono Y."/>
            <person name="Uchiyama I."/>
            <person name="Ito T."/>
            <person name="Fujiyama A."/>
            <person name="Inagaki F."/>
            <person name="Takami H."/>
        </authorList>
    </citation>
    <scope>NUCLEOTIDE SEQUENCE</scope>
    <source>
        <strain evidence="1">Expedition CK06-06</strain>
    </source>
</reference>
<sequence>MSYKRKKISIQAQIIWELHKQQPLSFIELKERIPETKNSTFYANLNLLLDVRLVRFVDEKVTMVKSTYALSNFKRGNFERMNLENKLKELVIQAKALGFNYVDIYAPDKDHITAFTFSKTKEYIEKVSEIEL</sequence>